<protein>
    <submittedName>
        <fullName evidence="1">Uncharacterized protein</fullName>
    </submittedName>
</protein>
<sequence>MKESPNHFNPIKKLGNVNQISLGADSRVFRVVNPKEDVDIVAKEYSEIKIKPEVVKEIIEQYYADTERAKKITNEQPNPLNQRVKIEDKIYSLEYRITSQGTIILNIPMVSNQSTRMWEIMHGIPKKKKHQEKIENKTSLGQEFIDGYDLNLLMNYEGEFQSLPKGITDAQEPFLERKELGKVLCSMIEEFFSYLSKILNINLSFDSINIKPFLDKRNGKITLIITDLASSLEDYYKNSPKFKKPKEK</sequence>
<name>A0A0G0FM34_9BACT</name>
<accession>A0A0G0FM34</accession>
<proteinExistence type="predicted"/>
<dbReference type="AlphaFoldDB" id="A0A0G0FM34"/>
<dbReference type="Proteomes" id="UP000034798">
    <property type="component" value="Unassembled WGS sequence"/>
</dbReference>
<dbReference type="EMBL" id="LBQZ01000017">
    <property type="protein sequence ID" value="KKP88490.1"/>
    <property type="molecule type" value="Genomic_DNA"/>
</dbReference>
<reference evidence="1 2" key="1">
    <citation type="journal article" date="2015" name="Nature">
        <title>rRNA introns, odd ribosomes, and small enigmatic genomes across a large radiation of phyla.</title>
        <authorList>
            <person name="Brown C.T."/>
            <person name="Hug L.A."/>
            <person name="Thomas B.C."/>
            <person name="Sharon I."/>
            <person name="Castelle C.J."/>
            <person name="Singh A."/>
            <person name="Wilkins M.J."/>
            <person name="Williams K.H."/>
            <person name="Banfield J.F."/>
        </authorList>
    </citation>
    <scope>NUCLEOTIDE SEQUENCE [LARGE SCALE GENOMIC DNA]</scope>
</reference>
<evidence type="ECO:0000313" key="2">
    <source>
        <dbReference type="Proteomes" id="UP000034798"/>
    </source>
</evidence>
<gene>
    <name evidence="1" type="ORF">UR91_C0017G0014</name>
</gene>
<organism evidence="1 2">
    <name type="scientific">Candidatus Nomurabacteria bacterium GW2011_GWC2_35_8</name>
    <dbReference type="NCBI Taxonomy" id="1618752"/>
    <lineage>
        <taxon>Bacteria</taxon>
        <taxon>Candidatus Nomuraibacteriota</taxon>
    </lineage>
</organism>
<comment type="caution">
    <text evidence="1">The sequence shown here is derived from an EMBL/GenBank/DDBJ whole genome shotgun (WGS) entry which is preliminary data.</text>
</comment>
<evidence type="ECO:0000313" key="1">
    <source>
        <dbReference type="EMBL" id="KKP88490.1"/>
    </source>
</evidence>